<feature type="region of interest" description="Disordered" evidence="5">
    <location>
        <begin position="159"/>
        <end position="236"/>
    </location>
</feature>
<name>C8NDW3_9LACT</name>
<evidence type="ECO:0000256" key="4">
    <source>
        <dbReference type="ARBA" id="ARBA00023088"/>
    </source>
</evidence>
<evidence type="ECO:0000256" key="3">
    <source>
        <dbReference type="ARBA" id="ARBA00022729"/>
    </source>
</evidence>
<keyword evidence="3" id="KW-0732">Signal</keyword>
<dbReference type="InterPro" id="IPR019931">
    <property type="entry name" value="LPXTG_anchor"/>
</dbReference>
<comment type="caution">
    <text evidence="8">The sequence shown here is derived from an EMBL/GenBank/DDBJ whole genome shotgun (WGS) entry which is preliminary data.</text>
</comment>
<dbReference type="EMBL" id="ACKZ01000007">
    <property type="protein sequence ID" value="EEW38115.1"/>
    <property type="molecule type" value="Genomic_DNA"/>
</dbReference>
<evidence type="ECO:0000313" key="9">
    <source>
        <dbReference type="Proteomes" id="UP000005926"/>
    </source>
</evidence>
<dbReference type="Proteomes" id="UP000005926">
    <property type="component" value="Unassembled WGS sequence"/>
</dbReference>
<dbReference type="HOGENOM" id="CLU_1047676_0_0_9"/>
<feature type="compositionally biased region" description="Low complexity" evidence="5">
    <location>
        <begin position="159"/>
        <end position="186"/>
    </location>
</feature>
<feature type="region of interest" description="Disordered" evidence="5">
    <location>
        <begin position="1"/>
        <end position="20"/>
    </location>
</feature>
<dbReference type="eggNOG" id="ENOG502ZHTR">
    <property type="taxonomic scope" value="Bacteria"/>
</dbReference>
<evidence type="ECO:0000256" key="2">
    <source>
        <dbReference type="ARBA" id="ARBA00022525"/>
    </source>
</evidence>
<dbReference type="AlphaFoldDB" id="C8NDW3"/>
<dbReference type="PROSITE" id="PS50847">
    <property type="entry name" value="GRAM_POS_ANCHORING"/>
    <property type="match status" value="1"/>
</dbReference>
<feature type="domain" description="Gram-positive cocci surface proteins LPxTG" evidence="7">
    <location>
        <begin position="231"/>
        <end position="266"/>
    </location>
</feature>
<feature type="compositionally biased region" description="Polar residues" evidence="5">
    <location>
        <begin position="187"/>
        <end position="200"/>
    </location>
</feature>
<keyword evidence="4" id="KW-0572">Peptidoglycan-anchor</keyword>
<keyword evidence="6" id="KW-1133">Transmembrane helix</keyword>
<reference evidence="8 9" key="1">
    <citation type="submission" date="2009-08" db="EMBL/GenBank/DDBJ databases">
        <authorList>
            <person name="Muzny D."/>
            <person name="Qin X."/>
            <person name="Deng J."/>
            <person name="Jiang H."/>
            <person name="Liu Y."/>
            <person name="Qu J."/>
            <person name="Song X.-Z."/>
            <person name="Zhang L."/>
            <person name="Thornton R."/>
            <person name="Coyle M."/>
            <person name="Francisco L."/>
            <person name="Jackson L."/>
            <person name="Javaid M."/>
            <person name="Korchina V."/>
            <person name="Kovar C."/>
            <person name="Mata R."/>
            <person name="Mathew T."/>
            <person name="Ngo R."/>
            <person name="Nguyen L."/>
            <person name="Nguyen N."/>
            <person name="Okwuonu G."/>
            <person name="Ongeri F."/>
            <person name="Pham C."/>
            <person name="Simmons D."/>
            <person name="Wilczek-Boney K."/>
            <person name="Hale W."/>
            <person name="Jakkamsetti A."/>
            <person name="Pham P."/>
            <person name="Ruth R."/>
            <person name="San Lucas F."/>
            <person name="Warren J."/>
            <person name="Zhang J."/>
            <person name="Zhao Z."/>
            <person name="Zhou C."/>
            <person name="Zhu D."/>
            <person name="Lee S."/>
            <person name="Bess C."/>
            <person name="Blankenburg K."/>
            <person name="Forbes L."/>
            <person name="Fu Q."/>
            <person name="Gubbala S."/>
            <person name="Hirani K."/>
            <person name="Jayaseelan J.C."/>
            <person name="Lara F."/>
            <person name="Munidasa M."/>
            <person name="Palculict T."/>
            <person name="Patil S."/>
            <person name="Pu L.-L."/>
            <person name="Saada N."/>
            <person name="Tang L."/>
            <person name="Weissenberger G."/>
            <person name="Zhu Y."/>
            <person name="Hemphill L."/>
            <person name="Shang Y."/>
            <person name="Youmans B."/>
            <person name="Ayvaz T."/>
            <person name="Ross M."/>
            <person name="Santibanez J."/>
            <person name="Aqrawi P."/>
            <person name="Gross S."/>
            <person name="Joshi V."/>
            <person name="Fowler G."/>
            <person name="Nazareth L."/>
            <person name="Reid J."/>
            <person name="Worley K."/>
            <person name="Petrosino J."/>
            <person name="Highlander S."/>
            <person name="Gibbs R."/>
        </authorList>
    </citation>
    <scope>NUCLEOTIDE SEQUENCE [LARGE SCALE GENOMIC DNA]</scope>
    <source>
        <strain evidence="8 9">ATCC 49175</strain>
    </source>
</reference>
<accession>C8NDW3</accession>
<evidence type="ECO:0000256" key="5">
    <source>
        <dbReference type="SAM" id="MobiDB-lite"/>
    </source>
</evidence>
<dbReference type="NCBIfam" id="TIGR01167">
    <property type="entry name" value="LPXTG_anchor"/>
    <property type="match status" value="1"/>
</dbReference>
<evidence type="ECO:0000313" key="8">
    <source>
        <dbReference type="EMBL" id="EEW38115.1"/>
    </source>
</evidence>
<keyword evidence="6" id="KW-0812">Transmembrane</keyword>
<sequence>PEKPTPDPEKPTPNQPNIELPLYETEGVKVTIDKKTGIARFEDENGDTPVVVEVPTKYLDKKIKMLKVEKVSGTIKSLDGKEYQAYEITFAAKDGSAVAVNGEAKVTFPVDKEVDNAYFVTDDRETASPIKFTKGEGNSVTLHVGHFSLYAVTFKTASPATPSNPVVPSNPSTPSNPTAPVNPSTPDNSSTQVDSGTQANRGGVVAAANEGGKTPAAPAQQASAKSEKEALPNTGIEDATPGLVGAILASLGGLGLIFTKKGKKRE</sequence>
<evidence type="ECO:0000259" key="7">
    <source>
        <dbReference type="PROSITE" id="PS50847"/>
    </source>
</evidence>
<evidence type="ECO:0000256" key="6">
    <source>
        <dbReference type="SAM" id="Phobius"/>
    </source>
</evidence>
<keyword evidence="1" id="KW-0134">Cell wall</keyword>
<dbReference type="RefSeq" id="WP_005605019.1">
    <property type="nucleotide sequence ID" value="NZ_GG694015.1"/>
</dbReference>
<proteinExistence type="predicted"/>
<evidence type="ECO:0000256" key="1">
    <source>
        <dbReference type="ARBA" id="ARBA00022512"/>
    </source>
</evidence>
<feature type="non-terminal residue" evidence="8">
    <location>
        <position position="1"/>
    </location>
</feature>
<gene>
    <name evidence="8" type="ORF">HMPREF0444_0108</name>
</gene>
<organism evidence="8 9">
    <name type="scientific">Granulicatella adiacens ATCC 49175</name>
    <dbReference type="NCBI Taxonomy" id="638301"/>
    <lineage>
        <taxon>Bacteria</taxon>
        <taxon>Bacillati</taxon>
        <taxon>Bacillota</taxon>
        <taxon>Bacilli</taxon>
        <taxon>Lactobacillales</taxon>
        <taxon>Carnobacteriaceae</taxon>
        <taxon>Granulicatella</taxon>
    </lineage>
</organism>
<feature type="transmembrane region" description="Helical" evidence="6">
    <location>
        <begin position="239"/>
        <end position="258"/>
    </location>
</feature>
<keyword evidence="6" id="KW-0472">Membrane</keyword>
<dbReference type="Pfam" id="PF00746">
    <property type="entry name" value="Gram_pos_anchor"/>
    <property type="match status" value="1"/>
</dbReference>
<keyword evidence="9" id="KW-1185">Reference proteome</keyword>
<keyword evidence="2" id="KW-0964">Secreted</keyword>
<protein>
    <submittedName>
        <fullName evidence="8">LPXTG-motif cell wall anchor domain protein</fullName>
    </submittedName>
</protein>
<feature type="compositionally biased region" description="Basic and acidic residues" evidence="5">
    <location>
        <begin position="1"/>
        <end position="10"/>
    </location>
</feature>
<feature type="compositionally biased region" description="Low complexity" evidence="5">
    <location>
        <begin position="213"/>
        <end position="224"/>
    </location>
</feature>